<dbReference type="PANTHER" id="PTHR30055:SF148">
    <property type="entry name" value="TETR-FAMILY TRANSCRIPTIONAL REGULATOR"/>
    <property type="match status" value="1"/>
</dbReference>
<evidence type="ECO:0000256" key="3">
    <source>
        <dbReference type="ARBA" id="ARBA00023163"/>
    </source>
</evidence>
<feature type="DNA-binding region" description="H-T-H motif" evidence="4">
    <location>
        <begin position="27"/>
        <end position="46"/>
    </location>
</feature>
<sequence>MARASTRQRVHRAVLELAGEVGFGGLTMEAIAARAGAGKQTLYRSWTNPGAILFDALLDRDRGDAGDALVPDTGDLRADLVALASGIVAELSDPASDRLLRAATAQVLTDPDLNLELLHRLLEPQMRAIGERWRIADVDAPDELAELLVGPIFHRWLLRTRAFDDAWLGRHVDRVLAAATR</sequence>
<feature type="domain" description="HTH tetR-type" evidence="5">
    <location>
        <begin position="4"/>
        <end position="64"/>
    </location>
</feature>
<dbReference type="InterPro" id="IPR009057">
    <property type="entry name" value="Homeodomain-like_sf"/>
</dbReference>
<dbReference type="SUPFAM" id="SSF48498">
    <property type="entry name" value="Tetracyclin repressor-like, C-terminal domain"/>
    <property type="match status" value="1"/>
</dbReference>
<name>A0A2U1ZWD4_9MICO</name>
<dbReference type="GO" id="GO:0003700">
    <property type="term" value="F:DNA-binding transcription factor activity"/>
    <property type="evidence" value="ECO:0007669"/>
    <property type="project" value="TreeGrafter"/>
</dbReference>
<evidence type="ECO:0000256" key="1">
    <source>
        <dbReference type="ARBA" id="ARBA00023015"/>
    </source>
</evidence>
<accession>A0A2U1ZWD4</accession>
<keyword evidence="3" id="KW-0804">Transcription</keyword>
<keyword evidence="2 4" id="KW-0238">DNA-binding</keyword>
<dbReference type="Gene3D" id="1.10.10.60">
    <property type="entry name" value="Homeodomain-like"/>
    <property type="match status" value="1"/>
</dbReference>
<gene>
    <name evidence="6" type="ORF">C8046_11885</name>
</gene>
<evidence type="ECO:0000313" key="7">
    <source>
        <dbReference type="Proteomes" id="UP000245166"/>
    </source>
</evidence>
<organism evidence="6 7">
    <name type="scientific">Serinibacter arcticus</name>
    <dbReference type="NCBI Taxonomy" id="1655435"/>
    <lineage>
        <taxon>Bacteria</taxon>
        <taxon>Bacillati</taxon>
        <taxon>Actinomycetota</taxon>
        <taxon>Actinomycetes</taxon>
        <taxon>Micrococcales</taxon>
        <taxon>Beutenbergiaceae</taxon>
        <taxon>Serinibacter</taxon>
    </lineage>
</organism>
<dbReference type="Pfam" id="PF00440">
    <property type="entry name" value="TetR_N"/>
    <property type="match status" value="1"/>
</dbReference>
<dbReference type="InterPro" id="IPR050109">
    <property type="entry name" value="HTH-type_TetR-like_transc_reg"/>
</dbReference>
<evidence type="ECO:0000259" key="5">
    <source>
        <dbReference type="PROSITE" id="PS50977"/>
    </source>
</evidence>
<comment type="caution">
    <text evidence="6">The sequence shown here is derived from an EMBL/GenBank/DDBJ whole genome shotgun (WGS) entry which is preliminary data.</text>
</comment>
<dbReference type="OrthoDB" id="9796019at2"/>
<dbReference type="Proteomes" id="UP000245166">
    <property type="component" value="Unassembled WGS sequence"/>
</dbReference>
<evidence type="ECO:0000313" key="6">
    <source>
        <dbReference type="EMBL" id="PWD51250.1"/>
    </source>
</evidence>
<dbReference type="Gene3D" id="1.10.357.10">
    <property type="entry name" value="Tetracycline Repressor, domain 2"/>
    <property type="match status" value="1"/>
</dbReference>
<evidence type="ECO:0000256" key="4">
    <source>
        <dbReference type="PROSITE-ProRule" id="PRU00335"/>
    </source>
</evidence>
<keyword evidence="1" id="KW-0805">Transcription regulation</keyword>
<protein>
    <submittedName>
        <fullName evidence="6">TetR family transcriptional regulator</fullName>
    </submittedName>
</protein>
<dbReference type="GO" id="GO:0000976">
    <property type="term" value="F:transcription cis-regulatory region binding"/>
    <property type="evidence" value="ECO:0007669"/>
    <property type="project" value="TreeGrafter"/>
</dbReference>
<dbReference type="PROSITE" id="PS50977">
    <property type="entry name" value="HTH_TETR_2"/>
    <property type="match status" value="1"/>
</dbReference>
<reference evidence="6 7" key="1">
    <citation type="submission" date="2018-03" db="EMBL/GenBank/DDBJ databases">
        <title>Genome assembly of novel Miniimonas species PCH200.</title>
        <authorList>
            <person name="Thakur V."/>
            <person name="Kumar V."/>
            <person name="Singh D."/>
        </authorList>
    </citation>
    <scope>NUCLEOTIDE SEQUENCE [LARGE SCALE GENOMIC DNA]</scope>
    <source>
        <strain evidence="6 7">PCH200</strain>
    </source>
</reference>
<dbReference type="PANTHER" id="PTHR30055">
    <property type="entry name" value="HTH-TYPE TRANSCRIPTIONAL REGULATOR RUTR"/>
    <property type="match status" value="1"/>
</dbReference>
<dbReference type="Pfam" id="PF16859">
    <property type="entry name" value="TetR_C_11"/>
    <property type="match status" value="1"/>
</dbReference>
<evidence type="ECO:0000256" key="2">
    <source>
        <dbReference type="ARBA" id="ARBA00023125"/>
    </source>
</evidence>
<dbReference type="InterPro" id="IPR011075">
    <property type="entry name" value="TetR_C"/>
</dbReference>
<proteinExistence type="predicted"/>
<dbReference type="InterPro" id="IPR036271">
    <property type="entry name" value="Tet_transcr_reg_TetR-rel_C_sf"/>
</dbReference>
<dbReference type="SUPFAM" id="SSF46689">
    <property type="entry name" value="Homeodomain-like"/>
    <property type="match status" value="1"/>
</dbReference>
<dbReference type="AlphaFoldDB" id="A0A2U1ZWD4"/>
<dbReference type="InterPro" id="IPR001647">
    <property type="entry name" value="HTH_TetR"/>
</dbReference>
<dbReference type="EMBL" id="PYHR01000002">
    <property type="protein sequence ID" value="PWD51250.1"/>
    <property type="molecule type" value="Genomic_DNA"/>
</dbReference>
<keyword evidence="7" id="KW-1185">Reference proteome</keyword>